<dbReference type="OrthoDB" id="642558at2"/>
<organism evidence="1 2">
    <name type="scientific">Mucilaginibacter pedocola</name>
    <dbReference type="NCBI Taxonomy" id="1792845"/>
    <lineage>
        <taxon>Bacteria</taxon>
        <taxon>Pseudomonadati</taxon>
        <taxon>Bacteroidota</taxon>
        <taxon>Sphingobacteriia</taxon>
        <taxon>Sphingobacteriales</taxon>
        <taxon>Sphingobacteriaceae</taxon>
        <taxon>Mucilaginibacter</taxon>
    </lineage>
</organism>
<comment type="caution">
    <text evidence="1">The sequence shown here is derived from an EMBL/GenBank/DDBJ whole genome shotgun (WGS) entry which is preliminary data.</text>
</comment>
<sequence>MTFIASVVAKKGVAVIADSLVTSESPILHYDKFVEYLKSQPDNDDGDKLINPDKIMELFKYEPAFTKDFEEKLFEFDKFTAITTTGEAYVNSKNIADIIEEFRAENKAAIDDLQLPITEKINFFIDFINKNIKEHIGKFGSIGYLVFIITHYTPSTHKTTIYKAIIYPADTNTLEFADHDYVQLITEEDWNKVVCDGQNKISEKVLLGIGKELYDIFPTFVNNILSVLAIPKNVIPEDYIALLLKEQYFKDVFFNDVAMFSLNNLSLQQAVDLASLLMRLEVDFQKYTNNIPSVGGVIKLAVIDKEGFKFISGDSIEPPKHINY</sequence>
<evidence type="ECO:0000313" key="1">
    <source>
        <dbReference type="EMBL" id="OOQ60329.1"/>
    </source>
</evidence>
<accession>A0A1S9PHD9</accession>
<dbReference type="Proteomes" id="UP000189739">
    <property type="component" value="Unassembled WGS sequence"/>
</dbReference>
<name>A0A1S9PHD9_9SPHI</name>
<proteinExistence type="predicted"/>
<keyword evidence="2" id="KW-1185">Reference proteome</keyword>
<dbReference type="RefSeq" id="WP_078347607.1">
    <property type="nucleotide sequence ID" value="NZ_MBTF01000007.1"/>
</dbReference>
<gene>
    <name evidence="1" type="ORF">BC343_25220</name>
</gene>
<dbReference type="STRING" id="1792845.BC343_25220"/>
<dbReference type="EMBL" id="MBTF01000007">
    <property type="protein sequence ID" value="OOQ60329.1"/>
    <property type="molecule type" value="Genomic_DNA"/>
</dbReference>
<reference evidence="1 2" key="1">
    <citation type="submission" date="2016-07" db="EMBL/GenBank/DDBJ databases">
        <title>Genomic analysis of zinc-resistant bacterium Mucilaginibacter pedocola TBZ30.</title>
        <authorList>
            <person name="Huang J."/>
            <person name="Tang J."/>
        </authorList>
    </citation>
    <scope>NUCLEOTIDE SEQUENCE [LARGE SCALE GENOMIC DNA]</scope>
    <source>
        <strain evidence="1 2">TBZ30</strain>
    </source>
</reference>
<evidence type="ECO:0000313" key="2">
    <source>
        <dbReference type="Proteomes" id="UP000189739"/>
    </source>
</evidence>
<protein>
    <submittedName>
        <fullName evidence="1">Uncharacterized protein</fullName>
    </submittedName>
</protein>
<dbReference type="AlphaFoldDB" id="A0A1S9PHD9"/>